<protein>
    <submittedName>
        <fullName evidence="1">YolD-like family protein</fullName>
    </submittedName>
</protein>
<dbReference type="Proteomes" id="UP001165287">
    <property type="component" value="Unassembled WGS sequence"/>
</dbReference>
<dbReference type="PANTHER" id="PTHR40051">
    <property type="entry name" value="IG HYPOTHETICAL 15966"/>
    <property type="match status" value="1"/>
</dbReference>
<proteinExistence type="predicted"/>
<name>A0ABS7UTH6_9BACI</name>
<dbReference type="PANTHER" id="PTHR40051:SF1">
    <property type="entry name" value="YOLD-LIKE FAMILY PROTEIN"/>
    <property type="match status" value="1"/>
</dbReference>
<evidence type="ECO:0000313" key="2">
    <source>
        <dbReference type="Proteomes" id="UP001165287"/>
    </source>
</evidence>
<keyword evidence="2" id="KW-1185">Reference proteome</keyword>
<organism evidence="1 2">
    <name type="scientific">Metabacillus rhizolycopersici</name>
    <dbReference type="NCBI Taxonomy" id="2875709"/>
    <lineage>
        <taxon>Bacteria</taxon>
        <taxon>Bacillati</taxon>
        <taxon>Bacillota</taxon>
        <taxon>Bacilli</taxon>
        <taxon>Bacillales</taxon>
        <taxon>Bacillaceae</taxon>
        <taxon>Metabacillus</taxon>
    </lineage>
</organism>
<evidence type="ECO:0000313" key="1">
    <source>
        <dbReference type="EMBL" id="MBZ5751352.1"/>
    </source>
</evidence>
<gene>
    <name evidence="1" type="ORF">K9V48_14130</name>
</gene>
<sequence length="105" mass="12452">MKKLQGNGLWESSRMMLMEHRDAIIHRSMESKHKQIPIIDEQKKEEINQILLQAFQGKMEIKISYFHEKEVTTMTGMITCLDTVKQHIKICDHWIECNLIHECSL</sequence>
<dbReference type="EMBL" id="JAIQUM010000030">
    <property type="protein sequence ID" value="MBZ5751352.1"/>
    <property type="molecule type" value="Genomic_DNA"/>
</dbReference>
<comment type="caution">
    <text evidence="1">The sequence shown here is derived from an EMBL/GenBank/DDBJ whole genome shotgun (WGS) entry which is preliminary data.</text>
</comment>
<dbReference type="InterPro" id="IPR014962">
    <property type="entry name" value="YolD"/>
</dbReference>
<dbReference type="Pfam" id="PF08863">
    <property type="entry name" value="YolD"/>
    <property type="match status" value="1"/>
</dbReference>
<dbReference type="RefSeq" id="WP_224139615.1">
    <property type="nucleotide sequence ID" value="NZ_JAIQUM010000030.1"/>
</dbReference>
<accession>A0ABS7UTH6</accession>
<reference evidence="1" key="1">
    <citation type="submission" date="2024-05" db="EMBL/GenBank/DDBJ databases">
        <title>Metabacillus sp. nov., isolated from the rhizosphere soil of tomato plants.</title>
        <authorList>
            <person name="Ma R."/>
        </authorList>
    </citation>
    <scope>NUCLEOTIDE SEQUENCE</scope>
    <source>
        <strain evidence="1">DBTR6</strain>
    </source>
</reference>